<dbReference type="Pfam" id="PF08205">
    <property type="entry name" value="C2-set_2"/>
    <property type="match status" value="1"/>
</dbReference>
<keyword evidence="2" id="KW-1003">Cell membrane</keyword>
<keyword evidence="10" id="KW-0393">Immunoglobulin domain</keyword>
<dbReference type="SUPFAM" id="SSF48726">
    <property type="entry name" value="Immunoglobulin"/>
    <property type="match status" value="1"/>
</dbReference>
<dbReference type="GO" id="GO:0007166">
    <property type="term" value="P:cell surface receptor signaling pathway"/>
    <property type="evidence" value="ECO:0007669"/>
    <property type="project" value="TreeGrafter"/>
</dbReference>
<accession>A0A3Q3EFM8</accession>
<feature type="compositionally biased region" description="Polar residues" evidence="11">
    <location>
        <begin position="247"/>
        <end position="256"/>
    </location>
</feature>
<dbReference type="GO" id="GO:0071222">
    <property type="term" value="P:cellular response to lipopolysaccharide"/>
    <property type="evidence" value="ECO:0007669"/>
    <property type="project" value="TreeGrafter"/>
</dbReference>
<organism evidence="14 15">
    <name type="scientific">Labrus bergylta</name>
    <name type="common">ballan wrasse</name>
    <dbReference type="NCBI Taxonomy" id="56723"/>
    <lineage>
        <taxon>Eukaryota</taxon>
        <taxon>Metazoa</taxon>
        <taxon>Chordata</taxon>
        <taxon>Craniata</taxon>
        <taxon>Vertebrata</taxon>
        <taxon>Euteleostomi</taxon>
        <taxon>Actinopterygii</taxon>
        <taxon>Neopterygii</taxon>
        <taxon>Teleostei</taxon>
        <taxon>Neoteleostei</taxon>
        <taxon>Acanthomorphata</taxon>
        <taxon>Eupercaria</taxon>
        <taxon>Labriformes</taxon>
        <taxon>Labridae</taxon>
        <taxon>Labrus</taxon>
    </lineage>
</organism>
<dbReference type="GO" id="GO:0042102">
    <property type="term" value="P:positive regulation of T cell proliferation"/>
    <property type="evidence" value="ECO:0007669"/>
    <property type="project" value="TreeGrafter"/>
</dbReference>
<evidence type="ECO:0000256" key="11">
    <source>
        <dbReference type="SAM" id="MobiDB-lite"/>
    </source>
</evidence>
<evidence type="ECO:0000256" key="1">
    <source>
        <dbReference type="ARBA" id="ARBA00004251"/>
    </source>
</evidence>
<evidence type="ECO:0000256" key="8">
    <source>
        <dbReference type="ARBA" id="ARBA00023170"/>
    </source>
</evidence>
<evidence type="ECO:0000256" key="6">
    <source>
        <dbReference type="ARBA" id="ARBA00023136"/>
    </source>
</evidence>
<keyword evidence="6 12" id="KW-0472">Membrane</keyword>
<name>A0A3Q3EFM8_9LABR</name>
<evidence type="ECO:0000256" key="10">
    <source>
        <dbReference type="ARBA" id="ARBA00023319"/>
    </source>
</evidence>
<dbReference type="InParanoid" id="A0A3Q3EFM8"/>
<reference evidence="14" key="1">
    <citation type="submission" date="2025-08" db="UniProtKB">
        <authorList>
            <consortium name="Ensembl"/>
        </authorList>
    </citation>
    <scope>IDENTIFICATION</scope>
</reference>
<dbReference type="GO" id="GO:0006955">
    <property type="term" value="P:immune response"/>
    <property type="evidence" value="ECO:0007669"/>
    <property type="project" value="TreeGrafter"/>
</dbReference>
<evidence type="ECO:0000256" key="12">
    <source>
        <dbReference type="SAM" id="Phobius"/>
    </source>
</evidence>
<evidence type="ECO:0000256" key="9">
    <source>
        <dbReference type="ARBA" id="ARBA00023180"/>
    </source>
</evidence>
<dbReference type="Ensembl" id="ENSLBET00000006300.1">
    <property type="protein sequence ID" value="ENSLBEP00000005999.1"/>
    <property type="gene ID" value="ENSLBEG00000004621.1"/>
</dbReference>
<evidence type="ECO:0000313" key="15">
    <source>
        <dbReference type="Proteomes" id="UP000261660"/>
    </source>
</evidence>
<feature type="domain" description="Immunoglobulin" evidence="13">
    <location>
        <begin position="12"/>
        <end position="104"/>
    </location>
</feature>
<dbReference type="AlphaFoldDB" id="A0A3Q3EFM8"/>
<dbReference type="GO" id="GO:0031295">
    <property type="term" value="P:T cell costimulation"/>
    <property type="evidence" value="ECO:0007669"/>
    <property type="project" value="TreeGrafter"/>
</dbReference>
<dbReference type="GO" id="GO:0042130">
    <property type="term" value="P:negative regulation of T cell proliferation"/>
    <property type="evidence" value="ECO:0007669"/>
    <property type="project" value="TreeGrafter"/>
</dbReference>
<dbReference type="InterPro" id="IPR013783">
    <property type="entry name" value="Ig-like_fold"/>
</dbReference>
<keyword evidence="9" id="KW-0325">Glycoprotein</keyword>
<dbReference type="InterPro" id="IPR036179">
    <property type="entry name" value="Ig-like_dom_sf"/>
</dbReference>
<keyword evidence="3 12" id="KW-0812">Transmembrane</keyword>
<keyword evidence="5 12" id="KW-1133">Transmembrane helix</keyword>
<dbReference type="PANTHER" id="PTHR25466:SF2">
    <property type="entry name" value="T-LYMPHOCYTE ACTIVATION ANTIGEN CD86"/>
    <property type="match status" value="1"/>
</dbReference>
<keyword evidence="15" id="KW-1185">Reference proteome</keyword>
<sequence length="264" mass="28911">MRNVSGNENAAQIQLRGELGGNVSFSCPATQESLYLLYLQKGSSFVNGHYASKSVGRTWENTWMDQDKKTVHMHSLNVSHEGDYTCVIAYNEHSDTKETVVHLSIKANYSKPEVKVLHRDDIHWLVNCSSHGGYPRSPMIWNQESQMMEDVNSSVTRDDVTMTFNSSSTVYFNCSMGEIRSISCSVGGIDSQLFSVCKPKDRPPPTTHTPVIAGTICVALIFFIGIGLCLRIKCRRGQGGGTKPAGPSSQEEQGTPLTAVAVAS</sequence>
<evidence type="ECO:0000256" key="5">
    <source>
        <dbReference type="ARBA" id="ARBA00022989"/>
    </source>
</evidence>
<comment type="subcellular location">
    <subcellularLocation>
        <location evidence="1">Cell membrane</location>
        <topology evidence="1">Single-pass type I membrane protein</topology>
    </subcellularLocation>
</comment>
<reference evidence="14" key="2">
    <citation type="submission" date="2025-09" db="UniProtKB">
        <authorList>
            <consortium name="Ensembl"/>
        </authorList>
    </citation>
    <scope>IDENTIFICATION</scope>
</reference>
<keyword evidence="8" id="KW-0675">Receptor</keyword>
<protein>
    <submittedName>
        <fullName evidence="14">T-lymphocyte activation antigen CD80-like</fullName>
    </submittedName>
</protein>
<dbReference type="GeneTree" id="ENSGT00530000067879"/>
<dbReference type="SMART" id="SM00409">
    <property type="entry name" value="IG"/>
    <property type="match status" value="1"/>
</dbReference>
<evidence type="ECO:0000256" key="3">
    <source>
        <dbReference type="ARBA" id="ARBA00022692"/>
    </source>
</evidence>
<dbReference type="InterPro" id="IPR051713">
    <property type="entry name" value="T-cell_Activation_Regulation"/>
</dbReference>
<dbReference type="Gene3D" id="2.60.40.10">
    <property type="entry name" value="Immunoglobulins"/>
    <property type="match status" value="2"/>
</dbReference>
<proteinExistence type="predicted"/>
<keyword evidence="4" id="KW-0732">Signal</keyword>
<evidence type="ECO:0000313" key="14">
    <source>
        <dbReference type="Ensembl" id="ENSLBEP00000005999.1"/>
    </source>
</evidence>
<feature type="region of interest" description="Disordered" evidence="11">
    <location>
        <begin position="240"/>
        <end position="264"/>
    </location>
</feature>
<dbReference type="PANTHER" id="PTHR25466">
    <property type="entry name" value="T-LYMPHOCYTE ACTIVATION ANTIGEN"/>
    <property type="match status" value="1"/>
</dbReference>
<evidence type="ECO:0000256" key="4">
    <source>
        <dbReference type="ARBA" id="ARBA00022729"/>
    </source>
</evidence>
<feature type="transmembrane region" description="Helical" evidence="12">
    <location>
        <begin position="211"/>
        <end position="230"/>
    </location>
</feature>
<dbReference type="GO" id="GO:0009897">
    <property type="term" value="C:external side of plasma membrane"/>
    <property type="evidence" value="ECO:0007669"/>
    <property type="project" value="TreeGrafter"/>
</dbReference>
<evidence type="ECO:0000256" key="7">
    <source>
        <dbReference type="ARBA" id="ARBA00023157"/>
    </source>
</evidence>
<dbReference type="InterPro" id="IPR003599">
    <property type="entry name" value="Ig_sub"/>
</dbReference>
<evidence type="ECO:0000259" key="13">
    <source>
        <dbReference type="SMART" id="SM00409"/>
    </source>
</evidence>
<dbReference type="InterPro" id="IPR013162">
    <property type="entry name" value="CD80_C2-set"/>
</dbReference>
<evidence type="ECO:0000256" key="2">
    <source>
        <dbReference type="ARBA" id="ARBA00022475"/>
    </source>
</evidence>
<dbReference type="Proteomes" id="UP000261660">
    <property type="component" value="Unplaced"/>
</dbReference>
<keyword evidence="7" id="KW-1015">Disulfide bond</keyword>